<dbReference type="SUPFAM" id="SSF53697">
    <property type="entry name" value="SIS domain"/>
    <property type="match status" value="1"/>
</dbReference>
<dbReference type="InterPro" id="IPR036388">
    <property type="entry name" value="WH-like_DNA-bd_sf"/>
</dbReference>
<dbReference type="AlphaFoldDB" id="A0A1H8CHT2"/>
<dbReference type="Gene3D" id="1.10.10.10">
    <property type="entry name" value="Winged helix-like DNA-binding domain superfamily/Winged helix DNA-binding domain"/>
    <property type="match status" value="1"/>
</dbReference>
<dbReference type="GO" id="GO:1901135">
    <property type="term" value="P:carbohydrate derivative metabolic process"/>
    <property type="evidence" value="ECO:0007669"/>
    <property type="project" value="InterPro"/>
</dbReference>
<dbReference type="Pfam" id="PF01380">
    <property type="entry name" value="SIS"/>
    <property type="match status" value="1"/>
</dbReference>
<evidence type="ECO:0000259" key="4">
    <source>
        <dbReference type="PROSITE" id="PS51071"/>
    </source>
</evidence>
<dbReference type="InterPro" id="IPR009057">
    <property type="entry name" value="Homeodomain-like_sf"/>
</dbReference>
<reference evidence="6 7" key="1">
    <citation type="submission" date="2016-10" db="EMBL/GenBank/DDBJ databases">
        <authorList>
            <person name="de Groot N.N."/>
        </authorList>
    </citation>
    <scope>NUCLEOTIDE SEQUENCE [LARGE SCALE GENOMIC DNA]</scope>
    <source>
        <strain evidence="6 7">CGMCC 1.5070</strain>
    </source>
</reference>
<evidence type="ECO:0000313" key="6">
    <source>
        <dbReference type="EMBL" id="SEM93974.1"/>
    </source>
</evidence>
<dbReference type="PROSITE" id="PS51071">
    <property type="entry name" value="HTH_RPIR"/>
    <property type="match status" value="1"/>
</dbReference>
<evidence type="ECO:0000259" key="5">
    <source>
        <dbReference type="PROSITE" id="PS51464"/>
    </source>
</evidence>
<keyword evidence="2" id="KW-0238">DNA-binding</keyword>
<keyword evidence="3" id="KW-0804">Transcription</keyword>
<keyword evidence="7" id="KW-1185">Reference proteome</keyword>
<gene>
    <name evidence="6" type="ORF">SAMN05216180_2101</name>
</gene>
<dbReference type="InterPro" id="IPR047640">
    <property type="entry name" value="RpiR-like"/>
</dbReference>
<dbReference type="EMBL" id="FOCG01000002">
    <property type="protein sequence ID" value="SEM93974.1"/>
    <property type="molecule type" value="Genomic_DNA"/>
</dbReference>
<organism evidence="6 7">
    <name type="scientific">Hydrogenoanaerobacterium saccharovorans</name>
    <dbReference type="NCBI Taxonomy" id="474960"/>
    <lineage>
        <taxon>Bacteria</taxon>
        <taxon>Bacillati</taxon>
        <taxon>Bacillota</taxon>
        <taxon>Clostridia</taxon>
        <taxon>Eubacteriales</taxon>
        <taxon>Oscillospiraceae</taxon>
        <taxon>Hydrogenoanaerobacterium</taxon>
    </lineage>
</organism>
<dbReference type="Pfam" id="PF01418">
    <property type="entry name" value="HTH_6"/>
    <property type="match status" value="1"/>
</dbReference>
<dbReference type="Gene3D" id="3.40.50.10490">
    <property type="entry name" value="Glucose-6-phosphate isomerase like protein, domain 1"/>
    <property type="match status" value="1"/>
</dbReference>
<dbReference type="CDD" id="cd05013">
    <property type="entry name" value="SIS_RpiR"/>
    <property type="match status" value="1"/>
</dbReference>
<evidence type="ECO:0000256" key="2">
    <source>
        <dbReference type="ARBA" id="ARBA00023125"/>
    </source>
</evidence>
<proteinExistence type="predicted"/>
<dbReference type="InterPro" id="IPR000281">
    <property type="entry name" value="HTH_RpiR"/>
</dbReference>
<name>A0A1H8CHT2_9FIRM</name>
<dbReference type="SUPFAM" id="SSF46689">
    <property type="entry name" value="Homeodomain-like"/>
    <property type="match status" value="1"/>
</dbReference>
<dbReference type="InterPro" id="IPR001347">
    <property type="entry name" value="SIS_dom"/>
</dbReference>
<dbReference type="STRING" id="474960.SAMN05216180_2101"/>
<evidence type="ECO:0000256" key="1">
    <source>
        <dbReference type="ARBA" id="ARBA00023015"/>
    </source>
</evidence>
<dbReference type="RefSeq" id="WP_092754719.1">
    <property type="nucleotide sequence ID" value="NZ_FOCG01000002.1"/>
</dbReference>
<dbReference type="PANTHER" id="PTHR30514:SF21">
    <property type="entry name" value="RPIR-FAMILY TRANSCRIPTIONAL REGULATOR"/>
    <property type="match status" value="1"/>
</dbReference>
<dbReference type="GO" id="GO:0097367">
    <property type="term" value="F:carbohydrate derivative binding"/>
    <property type="evidence" value="ECO:0007669"/>
    <property type="project" value="InterPro"/>
</dbReference>
<dbReference type="GO" id="GO:0003677">
    <property type="term" value="F:DNA binding"/>
    <property type="evidence" value="ECO:0007669"/>
    <property type="project" value="UniProtKB-KW"/>
</dbReference>
<feature type="domain" description="HTH rpiR-type" evidence="4">
    <location>
        <begin position="1"/>
        <end position="77"/>
    </location>
</feature>
<feature type="domain" description="SIS" evidence="5">
    <location>
        <begin position="111"/>
        <end position="251"/>
    </location>
</feature>
<accession>A0A1H8CHT2</accession>
<protein>
    <submittedName>
        <fullName evidence="6">Transcriptional regulator, RpiR family</fullName>
    </submittedName>
</protein>
<dbReference type="InterPro" id="IPR035472">
    <property type="entry name" value="RpiR-like_SIS"/>
</dbReference>
<dbReference type="OrthoDB" id="9762536at2"/>
<dbReference type="Proteomes" id="UP000199158">
    <property type="component" value="Unassembled WGS sequence"/>
</dbReference>
<dbReference type="GO" id="GO:0003700">
    <property type="term" value="F:DNA-binding transcription factor activity"/>
    <property type="evidence" value="ECO:0007669"/>
    <property type="project" value="InterPro"/>
</dbReference>
<dbReference type="PANTHER" id="PTHR30514">
    <property type="entry name" value="GLUCOKINASE"/>
    <property type="match status" value="1"/>
</dbReference>
<keyword evidence="1" id="KW-0805">Transcription regulation</keyword>
<dbReference type="PROSITE" id="PS51464">
    <property type="entry name" value="SIS"/>
    <property type="match status" value="1"/>
</dbReference>
<evidence type="ECO:0000313" key="7">
    <source>
        <dbReference type="Proteomes" id="UP000199158"/>
    </source>
</evidence>
<evidence type="ECO:0000256" key="3">
    <source>
        <dbReference type="ARBA" id="ARBA00023163"/>
    </source>
</evidence>
<dbReference type="InterPro" id="IPR046348">
    <property type="entry name" value="SIS_dom_sf"/>
</dbReference>
<sequence length="271" mass="30001">MDILTTIQNIYPQLSLKEKQIASYVLNKANEIQNMNISLLASTVGVSAGTVTRFCKRIHCNSFAEFKIKLSSVSTPVQKKNADLLNQVYDFYNTVIERSNSLINKETLVAVVNEIRKAKRIYIYGVGSSGLTATEFNLRLLRMGFNVQSITDSHLMLINSSIVSKDDLIIAISISGETSEVVNAVTIAKQNGSKIISMTCFGESSLASVSDKCVIVASTMSVNKELFVNSQFSVVYIMDLLTTLFLEDDSNQNKMQITIETITKQSHLKNN</sequence>